<dbReference type="SUPFAM" id="SSF51998">
    <property type="entry name" value="PFL-like glycyl radical enzymes"/>
    <property type="match status" value="1"/>
</dbReference>
<name>A0A923RR11_9FIRM</name>
<dbReference type="EMBL" id="JACOPF010000003">
    <property type="protein sequence ID" value="MBC5690091.1"/>
    <property type="molecule type" value="Genomic_DNA"/>
</dbReference>
<evidence type="ECO:0000256" key="2">
    <source>
        <dbReference type="ARBA" id="ARBA00023239"/>
    </source>
</evidence>
<dbReference type="GO" id="GO:0016829">
    <property type="term" value="F:lyase activity"/>
    <property type="evidence" value="ECO:0007669"/>
    <property type="project" value="UniProtKB-KW"/>
</dbReference>
<evidence type="ECO:0000259" key="4">
    <source>
        <dbReference type="PROSITE" id="PS51149"/>
    </source>
</evidence>
<dbReference type="InterPro" id="IPR001150">
    <property type="entry name" value="Gly_radical"/>
</dbReference>
<dbReference type="InterPro" id="IPR004184">
    <property type="entry name" value="PFL_dom"/>
</dbReference>
<dbReference type="RefSeq" id="WP_186876737.1">
    <property type="nucleotide sequence ID" value="NZ_JACOPF010000003.1"/>
</dbReference>
<proteinExistence type="predicted"/>
<feature type="domain" description="Glycine radical" evidence="4">
    <location>
        <begin position="663"/>
        <end position="784"/>
    </location>
</feature>
<evidence type="ECO:0000313" key="6">
    <source>
        <dbReference type="EMBL" id="MBC5690091.1"/>
    </source>
</evidence>
<protein>
    <submittedName>
        <fullName evidence="6">Glycyl radical protein</fullName>
    </submittedName>
</protein>
<dbReference type="Proteomes" id="UP000652477">
    <property type="component" value="Unassembled WGS sequence"/>
</dbReference>
<dbReference type="InterPro" id="IPR051215">
    <property type="entry name" value="GRE"/>
</dbReference>
<reference evidence="6" key="1">
    <citation type="submission" date="2020-08" db="EMBL/GenBank/DDBJ databases">
        <title>Genome public.</title>
        <authorList>
            <person name="Liu C."/>
            <person name="Sun Q."/>
        </authorList>
    </citation>
    <scope>NUCLEOTIDE SEQUENCE</scope>
    <source>
        <strain evidence="6">NSJ-55</strain>
    </source>
</reference>
<dbReference type="PANTHER" id="PTHR43641:SF2">
    <property type="entry name" value="DEHYDRATASE YBIW-RELATED"/>
    <property type="match status" value="1"/>
</dbReference>
<keyword evidence="2" id="KW-0456">Lyase</keyword>
<evidence type="ECO:0000259" key="5">
    <source>
        <dbReference type="PROSITE" id="PS51554"/>
    </source>
</evidence>
<keyword evidence="1 3" id="KW-0556">Organic radical</keyword>
<accession>A0A923RR11</accession>
<evidence type="ECO:0000313" key="7">
    <source>
        <dbReference type="Proteomes" id="UP000652477"/>
    </source>
</evidence>
<feature type="domain" description="PFL" evidence="5">
    <location>
        <begin position="4"/>
        <end position="656"/>
    </location>
</feature>
<keyword evidence="7" id="KW-1185">Reference proteome</keyword>
<evidence type="ECO:0000256" key="3">
    <source>
        <dbReference type="PROSITE-ProRule" id="PRU00493"/>
    </source>
</evidence>
<organism evidence="6 7">
    <name type="scientific">Mediterraneibacter hominis</name>
    <dbReference type="NCBI Taxonomy" id="2763054"/>
    <lineage>
        <taxon>Bacteria</taxon>
        <taxon>Bacillati</taxon>
        <taxon>Bacillota</taxon>
        <taxon>Clostridia</taxon>
        <taxon>Lachnospirales</taxon>
        <taxon>Lachnospiraceae</taxon>
        <taxon>Mediterraneibacter</taxon>
    </lineage>
</organism>
<dbReference type="PANTHER" id="PTHR43641">
    <property type="entry name" value="FORMATE ACETYLTRANSFERASE 3-RELATED"/>
    <property type="match status" value="1"/>
</dbReference>
<dbReference type="GO" id="GO:0005829">
    <property type="term" value="C:cytosol"/>
    <property type="evidence" value="ECO:0007669"/>
    <property type="project" value="TreeGrafter"/>
</dbReference>
<dbReference type="Pfam" id="PF01228">
    <property type="entry name" value="Gly_radical"/>
    <property type="match status" value="1"/>
</dbReference>
<comment type="caution">
    <text evidence="6">The sequence shown here is derived from an EMBL/GenBank/DDBJ whole genome shotgun (WGS) entry which is preliminary data.</text>
</comment>
<evidence type="ECO:0000256" key="1">
    <source>
        <dbReference type="ARBA" id="ARBA00022818"/>
    </source>
</evidence>
<dbReference type="Gene3D" id="3.20.70.20">
    <property type="match status" value="1"/>
</dbReference>
<feature type="modified residue" description="Glycine radical" evidence="3">
    <location>
        <position position="759"/>
    </location>
</feature>
<sequence>MVFERIQKLREREFETEPSICLERARMVTEFYSQASMEPFMLRRAKFFRYFLENKTIYIDDEAVLAGNQGSRFRSCPVFPEVTAWLYDDVDTIDTRTADSYQFMPGEKEELKKIVAQWKGKTFGDYTRQQIAPEVAEMVDIGIFTTGSTNVSTGSHAPAYYDLVKYGYRHYIDLCKQKLEAMEDMDITSLEQKMTWESMIIVMEAIIAYAHRYADLAEKMAEECRDPERKEQLLTIAENCRVVPENKPQNFHQAIQLVWFTHLALMLEVNGQNHCFGRFDQYMYPLYAQDIKNGVSEDFIMNLVHELKLKCSDLWVLRNQTESLAYAGCPLWMHMLMGGMLPNGKDGCNELTDLILKSITEMPTKAPVMSFRYHDNINRKTFRLALEAIRSGASQPAIFNDNVCIPTLLSLGFTLKEARNYAFCGCVESIVPGKTDFNANVGYFNPVKVLEITLNDGMDPLTKKQVGPHTGDVRTFTSVEQIMEAYKIQEQYFVKYFLTTFDKIVSCHAYMLPTIAASCFVDGCIDSGKVLQQGGAEHKYSAAAITSIANVADSLAAIQVCVFDKKYLTMAELMELLEKDFEGREDMRQLLLNKAPKYGNDIELVDDYARWIVDQCNEDIVHFMDGRGGRFTTVYATQSYNVVVGRLIGATPDGRHSFADLADNASPMNGLDCCGPTSVVKSVSHLDHFIPQNGILLNQRFDPAVIKGDKGLDILESVVRSFCNMKGEHIQITVVDTDTLKAAQKDPKSYQNILVRVAGYSAYFIELDKQVQDNIITRTLQQGL</sequence>
<dbReference type="AlphaFoldDB" id="A0A923RR11"/>
<dbReference type="PROSITE" id="PS51149">
    <property type="entry name" value="GLY_RADICAL_2"/>
    <property type="match status" value="1"/>
</dbReference>
<dbReference type="Pfam" id="PF02901">
    <property type="entry name" value="PFL-like"/>
    <property type="match status" value="1"/>
</dbReference>
<dbReference type="PROSITE" id="PS51554">
    <property type="entry name" value="PFL"/>
    <property type="match status" value="1"/>
</dbReference>
<gene>
    <name evidence="6" type="ORF">H8S37_14325</name>
</gene>